<sequence length="129" mass="15360">MSCSYQWDFVLFLNGMRDFSLTFKNSLQISVREVCLLGFKPHKQACTLKDFMELSIQYFGVLLLLKQKGQQLSRFFRTKDFYSIWNEDGRDSLPKIIGNYLISLDIEWEGKETLYVYIRHYMCITLIID</sequence>
<gene>
    <name evidence="1" type="ORF">KIL84_012489</name>
</gene>
<protein>
    <submittedName>
        <fullName evidence="1">Uncharacterized protein</fullName>
    </submittedName>
</protein>
<name>A0A9D3XR37_9SAUR</name>
<evidence type="ECO:0000313" key="1">
    <source>
        <dbReference type="EMBL" id="KAH1184548.1"/>
    </source>
</evidence>
<accession>A0A9D3XR37</accession>
<keyword evidence="2" id="KW-1185">Reference proteome</keyword>
<dbReference type="EMBL" id="JAHDVG010000464">
    <property type="protein sequence ID" value="KAH1184548.1"/>
    <property type="molecule type" value="Genomic_DNA"/>
</dbReference>
<organism evidence="1 2">
    <name type="scientific">Mauremys mutica</name>
    <name type="common">yellowpond turtle</name>
    <dbReference type="NCBI Taxonomy" id="74926"/>
    <lineage>
        <taxon>Eukaryota</taxon>
        <taxon>Metazoa</taxon>
        <taxon>Chordata</taxon>
        <taxon>Craniata</taxon>
        <taxon>Vertebrata</taxon>
        <taxon>Euteleostomi</taxon>
        <taxon>Archelosauria</taxon>
        <taxon>Testudinata</taxon>
        <taxon>Testudines</taxon>
        <taxon>Cryptodira</taxon>
        <taxon>Durocryptodira</taxon>
        <taxon>Testudinoidea</taxon>
        <taxon>Geoemydidae</taxon>
        <taxon>Geoemydinae</taxon>
        <taxon>Mauremys</taxon>
    </lineage>
</organism>
<reference evidence="1" key="1">
    <citation type="submission" date="2021-09" db="EMBL/GenBank/DDBJ databases">
        <title>The genome of Mauremys mutica provides insights into the evolution of semi-aquatic lifestyle.</title>
        <authorList>
            <person name="Gong S."/>
            <person name="Gao Y."/>
        </authorList>
    </citation>
    <scope>NUCLEOTIDE SEQUENCE</scope>
    <source>
        <strain evidence="1">MM-2020</strain>
        <tissue evidence="1">Muscle</tissue>
    </source>
</reference>
<dbReference type="AlphaFoldDB" id="A0A9D3XR37"/>
<evidence type="ECO:0000313" key="2">
    <source>
        <dbReference type="Proteomes" id="UP000827986"/>
    </source>
</evidence>
<dbReference type="Proteomes" id="UP000827986">
    <property type="component" value="Unassembled WGS sequence"/>
</dbReference>
<proteinExistence type="predicted"/>
<comment type="caution">
    <text evidence="1">The sequence shown here is derived from an EMBL/GenBank/DDBJ whole genome shotgun (WGS) entry which is preliminary data.</text>
</comment>